<dbReference type="HAMAP" id="MF_00639">
    <property type="entry name" value="MurD"/>
    <property type="match status" value="1"/>
</dbReference>
<evidence type="ECO:0000259" key="12">
    <source>
        <dbReference type="Pfam" id="PF08245"/>
    </source>
</evidence>
<sequence length="448" mass="50391">MMLKGKKVLVLGMGISGMGATRLLKDKGAKVTINELEDSKEMRARAREFERNGIKVILGSHPLEVLAGHQLIVLSPGIPLDIPLLRQAEKLHIPIMGELELASRFLPDRSLIAITGTNGKTTTAILTEKILKKAYQDVQIAGNIGIPLSEVVRRPGKIIVTEVSSFQLETIKKFSPFISCILNISPDHLDRHPDLEQYIWLKSRILTNQESDGYTILNRDDPRVYPLRRKTRAEVIFFSQKERLERGVFLKGPHIMRKFEGEEVVVSRDEISFTGSHNLENILSAIAIASLYRLEREAVREALLEFKGLPHRCEPVARIRGVDFINDSKATNEGAVKSCLESIAQPIILIMGGKDKGANFFYLRNVIKEKVKRVILLGEAKRVIKAQLNTICPLSEVENMRDAVREAFNKAQKGDCVLLSPACASFDQFKNYEERGEVFKEEVRKLDS</sequence>
<dbReference type="GO" id="GO:0005737">
    <property type="term" value="C:cytoplasm"/>
    <property type="evidence" value="ECO:0007669"/>
    <property type="project" value="UniProtKB-SubCell"/>
</dbReference>
<dbReference type="Pfam" id="PF02875">
    <property type="entry name" value="Mur_ligase_C"/>
    <property type="match status" value="1"/>
</dbReference>
<dbReference type="Proteomes" id="UP000316925">
    <property type="component" value="Unassembled WGS sequence"/>
</dbReference>
<dbReference type="GO" id="GO:0071555">
    <property type="term" value="P:cell wall organization"/>
    <property type="evidence" value="ECO:0007669"/>
    <property type="project" value="UniProtKB-KW"/>
</dbReference>
<reference evidence="13 14" key="1">
    <citation type="submission" date="2019-03" db="EMBL/GenBank/DDBJ databases">
        <title>Metabolic potential of uncultured bacteria and archaea associated with petroleum seepage in deep-sea sediments.</title>
        <authorList>
            <person name="Dong X."/>
            <person name="Hubert C."/>
        </authorList>
    </citation>
    <scope>NUCLEOTIDE SEQUENCE [LARGE SCALE GENOMIC DNA]</scope>
    <source>
        <strain evidence="13">E29_bin28</strain>
    </source>
</reference>
<evidence type="ECO:0000256" key="2">
    <source>
        <dbReference type="ARBA" id="ARBA00004752"/>
    </source>
</evidence>
<protein>
    <recommendedName>
        <fullName evidence="9 10">UDP-N-acetylmuramoylalanine--D-glutamate ligase</fullName>
        <ecNumber evidence="9 10">6.3.2.9</ecNumber>
    </recommendedName>
    <alternativeName>
        <fullName evidence="9">D-glutamic acid-adding enzyme</fullName>
    </alternativeName>
    <alternativeName>
        <fullName evidence="9">UDP-N-acetylmuramoyl-L-alanyl-D-glutamate synthetase</fullName>
    </alternativeName>
</protein>
<keyword evidence="8 9" id="KW-0131">Cell cycle</keyword>
<keyword evidence="9 10" id="KW-0573">Peptidoglycan synthesis</keyword>
<dbReference type="Pfam" id="PF21799">
    <property type="entry name" value="MurD-like_N"/>
    <property type="match status" value="1"/>
</dbReference>
<evidence type="ECO:0000256" key="4">
    <source>
        <dbReference type="ARBA" id="ARBA00022598"/>
    </source>
</evidence>
<dbReference type="Gene3D" id="3.90.190.20">
    <property type="entry name" value="Mur ligase, C-terminal domain"/>
    <property type="match status" value="1"/>
</dbReference>
<dbReference type="InterPro" id="IPR036615">
    <property type="entry name" value="Mur_ligase_C_dom_sf"/>
</dbReference>
<keyword evidence="3 9" id="KW-0963">Cytoplasm</keyword>
<comment type="function">
    <text evidence="9 10">Cell wall formation. Catalyzes the addition of glutamate to the nucleotide precursor UDP-N-acetylmuramoyl-L-alanine (UMA).</text>
</comment>
<dbReference type="GO" id="GO:0004326">
    <property type="term" value="F:tetrahydrofolylpolyglutamate synthase activity"/>
    <property type="evidence" value="ECO:0007669"/>
    <property type="project" value="InterPro"/>
</dbReference>
<dbReference type="InterPro" id="IPR018109">
    <property type="entry name" value="Folylpolyglutamate_synth_CS"/>
</dbReference>
<dbReference type="InterPro" id="IPR004101">
    <property type="entry name" value="Mur_ligase_C"/>
</dbReference>
<dbReference type="EMBL" id="SOIJ01000214">
    <property type="protein sequence ID" value="TET92412.1"/>
    <property type="molecule type" value="Genomic_DNA"/>
</dbReference>
<dbReference type="InterPro" id="IPR036565">
    <property type="entry name" value="Mur-like_cat_sf"/>
</dbReference>
<feature type="domain" description="Mur ligase C-terminal" evidence="11">
    <location>
        <begin position="311"/>
        <end position="423"/>
    </location>
</feature>
<dbReference type="EC" id="6.3.2.9" evidence="9 10"/>
<dbReference type="InterPro" id="IPR005762">
    <property type="entry name" value="MurD"/>
</dbReference>
<keyword evidence="4 9" id="KW-0436">Ligase</keyword>
<evidence type="ECO:0000256" key="9">
    <source>
        <dbReference type="HAMAP-Rule" id="MF_00639"/>
    </source>
</evidence>
<dbReference type="PANTHER" id="PTHR43692:SF1">
    <property type="entry name" value="UDP-N-ACETYLMURAMOYLALANINE--D-GLUTAMATE LIGASE"/>
    <property type="match status" value="1"/>
</dbReference>
<gene>
    <name evidence="9" type="primary">murD</name>
    <name evidence="13" type="ORF">E3J33_03825</name>
</gene>
<evidence type="ECO:0000256" key="3">
    <source>
        <dbReference type="ARBA" id="ARBA00022490"/>
    </source>
</evidence>
<keyword evidence="6 9" id="KW-0547">Nucleotide-binding</keyword>
<dbReference type="SUPFAM" id="SSF53623">
    <property type="entry name" value="MurD-like peptide ligases, catalytic domain"/>
    <property type="match status" value="1"/>
</dbReference>
<keyword evidence="9 10" id="KW-0133">Cell shape</keyword>
<keyword evidence="5 9" id="KW-0132">Cell division</keyword>
<dbReference type="Gene3D" id="3.40.1190.10">
    <property type="entry name" value="Mur-like, catalytic domain"/>
    <property type="match status" value="1"/>
</dbReference>
<comment type="pathway">
    <text evidence="2 9 10">Cell wall biogenesis; peptidoglycan biosynthesis.</text>
</comment>
<proteinExistence type="inferred from homology"/>
<evidence type="ECO:0000313" key="13">
    <source>
        <dbReference type="EMBL" id="TET92412.1"/>
    </source>
</evidence>
<name>A0A523YM18_UNCAE</name>
<dbReference type="GO" id="GO:0005524">
    <property type="term" value="F:ATP binding"/>
    <property type="evidence" value="ECO:0007669"/>
    <property type="project" value="UniProtKB-UniRule"/>
</dbReference>
<dbReference type="PANTHER" id="PTHR43692">
    <property type="entry name" value="UDP-N-ACETYLMURAMOYLALANINE--D-GLUTAMATE LIGASE"/>
    <property type="match status" value="1"/>
</dbReference>
<evidence type="ECO:0000256" key="8">
    <source>
        <dbReference type="ARBA" id="ARBA00023306"/>
    </source>
</evidence>
<comment type="subcellular location">
    <subcellularLocation>
        <location evidence="1 9 10">Cytoplasm</location>
    </subcellularLocation>
</comment>
<dbReference type="PROSITE" id="PS01011">
    <property type="entry name" value="FOLYLPOLYGLU_SYNT_1"/>
    <property type="match status" value="1"/>
</dbReference>
<comment type="caution">
    <text evidence="13">The sequence shown here is derived from an EMBL/GenBank/DDBJ whole genome shotgun (WGS) entry which is preliminary data.</text>
</comment>
<dbReference type="SUPFAM" id="SSF53244">
    <property type="entry name" value="MurD-like peptide ligases, peptide-binding domain"/>
    <property type="match status" value="1"/>
</dbReference>
<dbReference type="SUPFAM" id="SSF51984">
    <property type="entry name" value="MurCD N-terminal domain"/>
    <property type="match status" value="1"/>
</dbReference>
<evidence type="ECO:0000256" key="6">
    <source>
        <dbReference type="ARBA" id="ARBA00022741"/>
    </source>
</evidence>
<dbReference type="AlphaFoldDB" id="A0A523YM18"/>
<dbReference type="NCBIfam" id="TIGR01087">
    <property type="entry name" value="murD"/>
    <property type="match status" value="1"/>
</dbReference>
<dbReference type="GO" id="GO:0009252">
    <property type="term" value="P:peptidoglycan biosynthetic process"/>
    <property type="evidence" value="ECO:0007669"/>
    <property type="project" value="UniProtKB-UniRule"/>
</dbReference>
<evidence type="ECO:0000256" key="7">
    <source>
        <dbReference type="ARBA" id="ARBA00022840"/>
    </source>
</evidence>
<dbReference type="Pfam" id="PF08245">
    <property type="entry name" value="Mur_ligase_M"/>
    <property type="match status" value="1"/>
</dbReference>
<accession>A0A523YM18</accession>
<dbReference type="InterPro" id="IPR013221">
    <property type="entry name" value="Mur_ligase_cen"/>
</dbReference>
<evidence type="ECO:0000259" key="11">
    <source>
        <dbReference type="Pfam" id="PF02875"/>
    </source>
</evidence>
<comment type="catalytic activity">
    <reaction evidence="9 10">
        <text>UDP-N-acetyl-alpha-D-muramoyl-L-alanine + D-glutamate + ATP = UDP-N-acetyl-alpha-D-muramoyl-L-alanyl-D-glutamate + ADP + phosphate + H(+)</text>
        <dbReference type="Rhea" id="RHEA:16429"/>
        <dbReference type="ChEBI" id="CHEBI:15378"/>
        <dbReference type="ChEBI" id="CHEBI:29986"/>
        <dbReference type="ChEBI" id="CHEBI:30616"/>
        <dbReference type="ChEBI" id="CHEBI:43474"/>
        <dbReference type="ChEBI" id="CHEBI:83898"/>
        <dbReference type="ChEBI" id="CHEBI:83900"/>
        <dbReference type="ChEBI" id="CHEBI:456216"/>
        <dbReference type="EC" id="6.3.2.9"/>
    </reaction>
</comment>
<dbReference type="GO" id="GO:0051301">
    <property type="term" value="P:cell division"/>
    <property type="evidence" value="ECO:0007669"/>
    <property type="project" value="UniProtKB-KW"/>
</dbReference>
<comment type="similarity">
    <text evidence="9">Belongs to the MurCDEF family.</text>
</comment>
<organism evidence="13 14">
    <name type="scientific">Aerophobetes bacterium</name>
    <dbReference type="NCBI Taxonomy" id="2030807"/>
    <lineage>
        <taxon>Bacteria</taxon>
        <taxon>Candidatus Aerophobota</taxon>
    </lineage>
</organism>
<evidence type="ECO:0000313" key="14">
    <source>
        <dbReference type="Proteomes" id="UP000316925"/>
    </source>
</evidence>
<dbReference type="UniPathway" id="UPA00219"/>
<evidence type="ECO:0000256" key="5">
    <source>
        <dbReference type="ARBA" id="ARBA00022618"/>
    </source>
</evidence>
<dbReference type="Gene3D" id="3.40.50.720">
    <property type="entry name" value="NAD(P)-binding Rossmann-like Domain"/>
    <property type="match status" value="1"/>
</dbReference>
<keyword evidence="9 10" id="KW-0961">Cell wall biogenesis/degradation</keyword>
<feature type="domain" description="Mur ligase central" evidence="12">
    <location>
        <begin position="114"/>
        <end position="289"/>
    </location>
</feature>
<dbReference type="GO" id="GO:0008360">
    <property type="term" value="P:regulation of cell shape"/>
    <property type="evidence" value="ECO:0007669"/>
    <property type="project" value="UniProtKB-KW"/>
</dbReference>
<evidence type="ECO:0000256" key="1">
    <source>
        <dbReference type="ARBA" id="ARBA00004496"/>
    </source>
</evidence>
<dbReference type="GO" id="GO:0008764">
    <property type="term" value="F:UDP-N-acetylmuramoylalanine-D-glutamate ligase activity"/>
    <property type="evidence" value="ECO:0007669"/>
    <property type="project" value="UniProtKB-UniRule"/>
</dbReference>
<evidence type="ECO:0000256" key="10">
    <source>
        <dbReference type="RuleBase" id="RU003664"/>
    </source>
</evidence>
<keyword evidence="7 9" id="KW-0067">ATP-binding</keyword>
<feature type="binding site" evidence="9">
    <location>
        <begin position="116"/>
        <end position="122"/>
    </location>
    <ligand>
        <name>ATP</name>
        <dbReference type="ChEBI" id="CHEBI:30616"/>
    </ligand>
</feature>